<name>A0A4Y2RUK8_ARAVE</name>
<gene>
    <name evidence="2" type="ORF">AVEN_145840_1</name>
</gene>
<feature type="compositionally biased region" description="Polar residues" evidence="1">
    <location>
        <begin position="105"/>
        <end position="122"/>
    </location>
</feature>
<protein>
    <submittedName>
        <fullName evidence="2">Uncharacterized protein</fullName>
    </submittedName>
</protein>
<dbReference type="Proteomes" id="UP000499080">
    <property type="component" value="Unassembled WGS sequence"/>
</dbReference>
<evidence type="ECO:0000313" key="2">
    <source>
        <dbReference type="EMBL" id="GBN79562.1"/>
    </source>
</evidence>
<comment type="caution">
    <text evidence="2">The sequence shown here is derived from an EMBL/GenBank/DDBJ whole genome shotgun (WGS) entry which is preliminary data.</text>
</comment>
<evidence type="ECO:0000256" key="1">
    <source>
        <dbReference type="SAM" id="MobiDB-lite"/>
    </source>
</evidence>
<evidence type="ECO:0000313" key="3">
    <source>
        <dbReference type="Proteomes" id="UP000499080"/>
    </source>
</evidence>
<keyword evidence="3" id="KW-1185">Reference proteome</keyword>
<reference evidence="2 3" key="1">
    <citation type="journal article" date="2019" name="Sci. Rep.">
        <title>Orb-weaving spider Araneus ventricosus genome elucidates the spidroin gene catalogue.</title>
        <authorList>
            <person name="Kono N."/>
            <person name="Nakamura H."/>
            <person name="Ohtoshi R."/>
            <person name="Moran D.A.P."/>
            <person name="Shinohara A."/>
            <person name="Yoshida Y."/>
            <person name="Fujiwara M."/>
            <person name="Mori M."/>
            <person name="Tomita M."/>
            <person name="Arakawa K."/>
        </authorList>
    </citation>
    <scope>NUCLEOTIDE SEQUENCE [LARGE SCALE GENOMIC DNA]</scope>
</reference>
<sequence>MNTGKTRRLKTMKHSKVTTVSKKSFLVRYLEAIISNTENIRKLNKQKSSEEKRTVIEKNPLVNDQEFQIKYYSNSYADQSNRREQAVDQCKRGEIKGMRRRPVSKSLSAHAQTTPKKFSTSIQNKCPGTLSLGDKQLASFRETK</sequence>
<dbReference type="AlphaFoldDB" id="A0A4Y2RUK8"/>
<accession>A0A4Y2RUK8</accession>
<organism evidence="2 3">
    <name type="scientific">Araneus ventricosus</name>
    <name type="common">Orbweaver spider</name>
    <name type="synonym">Epeira ventricosa</name>
    <dbReference type="NCBI Taxonomy" id="182803"/>
    <lineage>
        <taxon>Eukaryota</taxon>
        <taxon>Metazoa</taxon>
        <taxon>Ecdysozoa</taxon>
        <taxon>Arthropoda</taxon>
        <taxon>Chelicerata</taxon>
        <taxon>Arachnida</taxon>
        <taxon>Araneae</taxon>
        <taxon>Araneomorphae</taxon>
        <taxon>Entelegynae</taxon>
        <taxon>Araneoidea</taxon>
        <taxon>Araneidae</taxon>
        <taxon>Araneus</taxon>
    </lineage>
</organism>
<feature type="region of interest" description="Disordered" evidence="1">
    <location>
        <begin position="93"/>
        <end position="122"/>
    </location>
</feature>
<proteinExistence type="predicted"/>
<dbReference type="EMBL" id="BGPR01018588">
    <property type="protein sequence ID" value="GBN79562.1"/>
    <property type="molecule type" value="Genomic_DNA"/>
</dbReference>